<keyword evidence="1 7" id="KW-0723">Serine/threonine-protein kinase</keyword>
<dbReference type="InterPro" id="IPR000719">
    <property type="entry name" value="Prot_kinase_dom"/>
</dbReference>
<dbReference type="Gene3D" id="1.10.510.10">
    <property type="entry name" value="Transferase(Phosphotransferase) domain 1"/>
    <property type="match status" value="1"/>
</dbReference>
<accession>A0ABN9YJU2</accession>
<proteinExistence type="inferred from homology"/>
<name>A0ABN9YJU2_9DINO</name>
<dbReference type="PROSITE" id="PS00107">
    <property type="entry name" value="PROTEIN_KINASE_ATP"/>
    <property type="match status" value="1"/>
</dbReference>
<evidence type="ECO:0000256" key="4">
    <source>
        <dbReference type="ARBA" id="ARBA00022777"/>
    </source>
</evidence>
<dbReference type="PROSITE" id="PS00108">
    <property type="entry name" value="PROTEIN_KINASE_ST"/>
    <property type="match status" value="1"/>
</dbReference>
<feature type="binding site" evidence="6">
    <location>
        <position position="140"/>
    </location>
    <ligand>
        <name>ATP</name>
        <dbReference type="ChEBI" id="CHEBI:30616"/>
    </ligand>
</feature>
<evidence type="ECO:0000256" key="7">
    <source>
        <dbReference type="RuleBase" id="RU000304"/>
    </source>
</evidence>
<keyword evidence="4" id="KW-0418">Kinase</keyword>
<evidence type="ECO:0000256" key="2">
    <source>
        <dbReference type="ARBA" id="ARBA00022679"/>
    </source>
</evidence>
<keyword evidence="10" id="KW-1185">Reference proteome</keyword>
<evidence type="ECO:0000256" key="3">
    <source>
        <dbReference type="ARBA" id="ARBA00022741"/>
    </source>
</evidence>
<evidence type="ECO:0000256" key="5">
    <source>
        <dbReference type="ARBA" id="ARBA00022840"/>
    </source>
</evidence>
<sequence length="402" mass="43807">MGRTLRWARAVLKLGQFRAKSRSEVRATRGTKCKDDLNDGASTAASFNDLSSRTLSEFDDVVCSASSSSSIDDGVPELPGSPLALARTDTFTRKSALPAGSEGWTMSNFEVVRALGEGSMGSVRLVKLANARDDATFALKMIDKSHITRENQKERAMQEKQLLGLVSHPFVVKFFGAFQDDSHLFMLMEFVGGGDLFSAIRCSKFDDSCAHFFAAEITLALTHIHSLDIVHRDLKPENVVIDQRGHAKIVDFGLAKVVQTTTYTICGTVDYMAPEVLSNIGHGKCVDWWALGILIFEMLAIGTPFMGRSARETRKNVLDRDPRCPPYFGSVTKSLVYLLLIKDPTLRLGSGADGSQRVRSHSWFSSVDWGALLQQRCASPFLPSAGGAPAPRLPAAPPPAPP</sequence>
<evidence type="ECO:0000256" key="1">
    <source>
        <dbReference type="ARBA" id="ARBA00022527"/>
    </source>
</evidence>
<dbReference type="PROSITE" id="PS50011">
    <property type="entry name" value="PROTEIN_KINASE_DOM"/>
    <property type="match status" value="1"/>
</dbReference>
<evidence type="ECO:0000256" key="6">
    <source>
        <dbReference type="PROSITE-ProRule" id="PRU10141"/>
    </source>
</evidence>
<dbReference type="SMART" id="SM00220">
    <property type="entry name" value="S_TKc"/>
    <property type="match status" value="1"/>
</dbReference>
<dbReference type="EMBL" id="CAUYUJ010022537">
    <property type="protein sequence ID" value="CAK0911199.1"/>
    <property type="molecule type" value="Genomic_DNA"/>
</dbReference>
<evidence type="ECO:0000313" key="9">
    <source>
        <dbReference type="EMBL" id="CAK0911199.1"/>
    </source>
</evidence>
<dbReference type="PANTHER" id="PTHR24353">
    <property type="entry name" value="CYCLIC NUCLEOTIDE-DEPENDENT PROTEIN KINASE"/>
    <property type="match status" value="1"/>
</dbReference>
<dbReference type="SUPFAM" id="SSF56112">
    <property type="entry name" value="Protein kinase-like (PK-like)"/>
    <property type="match status" value="1"/>
</dbReference>
<dbReference type="InterPro" id="IPR011009">
    <property type="entry name" value="Kinase-like_dom_sf"/>
</dbReference>
<organism evidence="9 10">
    <name type="scientific">Prorocentrum cordatum</name>
    <dbReference type="NCBI Taxonomy" id="2364126"/>
    <lineage>
        <taxon>Eukaryota</taxon>
        <taxon>Sar</taxon>
        <taxon>Alveolata</taxon>
        <taxon>Dinophyceae</taxon>
        <taxon>Prorocentrales</taxon>
        <taxon>Prorocentraceae</taxon>
        <taxon>Prorocentrum</taxon>
    </lineage>
</organism>
<reference evidence="9" key="1">
    <citation type="submission" date="2023-10" db="EMBL/GenBank/DDBJ databases">
        <authorList>
            <person name="Chen Y."/>
            <person name="Shah S."/>
            <person name="Dougan E. K."/>
            <person name="Thang M."/>
            <person name="Chan C."/>
        </authorList>
    </citation>
    <scope>NUCLEOTIDE SEQUENCE [LARGE SCALE GENOMIC DNA]</scope>
</reference>
<dbReference type="Gene3D" id="3.30.200.20">
    <property type="entry name" value="Phosphorylase Kinase, domain 1"/>
    <property type="match status" value="1"/>
</dbReference>
<feature type="domain" description="Protein kinase" evidence="8">
    <location>
        <begin position="109"/>
        <end position="364"/>
    </location>
</feature>
<comment type="caution">
    <text evidence="9">The sequence shown here is derived from an EMBL/GenBank/DDBJ whole genome shotgun (WGS) entry which is preliminary data.</text>
</comment>
<evidence type="ECO:0000313" key="10">
    <source>
        <dbReference type="Proteomes" id="UP001189429"/>
    </source>
</evidence>
<keyword evidence="5 6" id="KW-0067">ATP-binding</keyword>
<keyword evidence="3 6" id="KW-0547">Nucleotide-binding</keyword>
<dbReference type="InterPro" id="IPR008271">
    <property type="entry name" value="Ser/Thr_kinase_AS"/>
</dbReference>
<gene>
    <name evidence="9" type="ORF">PCOR1329_LOCUS85144</name>
</gene>
<dbReference type="PANTHER" id="PTHR24353:SF37">
    <property type="entry name" value="CAMP-DEPENDENT PROTEIN KINASE CATALYTIC SUBUNIT PRKX"/>
    <property type="match status" value="1"/>
</dbReference>
<keyword evidence="2" id="KW-0808">Transferase</keyword>
<dbReference type="Proteomes" id="UP001189429">
    <property type="component" value="Unassembled WGS sequence"/>
</dbReference>
<evidence type="ECO:0000259" key="8">
    <source>
        <dbReference type="PROSITE" id="PS50011"/>
    </source>
</evidence>
<dbReference type="Pfam" id="PF00069">
    <property type="entry name" value="Pkinase"/>
    <property type="match status" value="1"/>
</dbReference>
<comment type="similarity">
    <text evidence="7">Belongs to the protein kinase superfamily.</text>
</comment>
<dbReference type="InterPro" id="IPR017441">
    <property type="entry name" value="Protein_kinase_ATP_BS"/>
</dbReference>
<protein>
    <recommendedName>
        <fullName evidence="8">Protein kinase domain-containing protein</fullName>
    </recommendedName>
</protein>